<dbReference type="AlphaFoldDB" id="A0A7W6IRP8"/>
<evidence type="ECO:0000313" key="1">
    <source>
        <dbReference type="EMBL" id="MBB4054037.1"/>
    </source>
</evidence>
<evidence type="ECO:0008006" key="3">
    <source>
        <dbReference type="Google" id="ProtNLM"/>
    </source>
</evidence>
<dbReference type="Proteomes" id="UP000547011">
    <property type="component" value="Unassembled WGS sequence"/>
</dbReference>
<evidence type="ECO:0000313" key="2">
    <source>
        <dbReference type="Proteomes" id="UP000547011"/>
    </source>
</evidence>
<dbReference type="RefSeq" id="WP_116589143.1">
    <property type="nucleotide sequence ID" value="NZ_JACIEW010000017.1"/>
</dbReference>
<dbReference type="EMBL" id="JACIEW010000017">
    <property type="protein sequence ID" value="MBB4054037.1"/>
    <property type="molecule type" value="Genomic_DNA"/>
</dbReference>
<organism evidence="1 2">
    <name type="scientific">Devosia subaequoris</name>
    <dbReference type="NCBI Taxonomy" id="395930"/>
    <lineage>
        <taxon>Bacteria</taxon>
        <taxon>Pseudomonadati</taxon>
        <taxon>Pseudomonadota</taxon>
        <taxon>Alphaproteobacteria</taxon>
        <taxon>Hyphomicrobiales</taxon>
        <taxon>Devosiaceae</taxon>
        <taxon>Devosia</taxon>
    </lineage>
</organism>
<name>A0A7W6IRP8_9HYPH</name>
<comment type="caution">
    <text evidence="1">The sequence shown here is derived from an EMBL/GenBank/DDBJ whole genome shotgun (WGS) entry which is preliminary data.</text>
</comment>
<protein>
    <recommendedName>
        <fullName evidence="3">Flagellar FlbD family protein</fullName>
    </recommendedName>
</protein>
<keyword evidence="2" id="KW-1185">Reference proteome</keyword>
<reference evidence="1 2" key="1">
    <citation type="submission" date="2020-08" db="EMBL/GenBank/DDBJ databases">
        <title>Genomic Encyclopedia of Type Strains, Phase IV (KMG-IV): sequencing the most valuable type-strain genomes for metagenomic binning, comparative biology and taxonomic classification.</title>
        <authorList>
            <person name="Goeker M."/>
        </authorList>
    </citation>
    <scope>NUCLEOTIDE SEQUENCE [LARGE SCALE GENOMIC DNA]</scope>
    <source>
        <strain evidence="1 2">DSM 23447</strain>
    </source>
</reference>
<proteinExistence type="predicted"/>
<sequence>MQIKLTSAVASARPTVYVNVDHIISFSDQAGGCQLRVTGGNNVVAVKETAEAVARLIDHAARSQTE</sequence>
<accession>A0A7W6IRP8</accession>
<gene>
    <name evidence="1" type="ORF">GGR20_003709</name>
</gene>